<protein>
    <submittedName>
        <fullName evidence="1 3">Uncharacterized protein</fullName>
    </submittedName>
</protein>
<dbReference type="Proteomes" id="UP000274504">
    <property type="component" value="Unassembled WGS sequence"/>
</dbReference>
<organism evidence="3">
    <name type="scientific">Hymenolepis diminuta</name>
    <name type="common">Rat tapeworm</name>
    <dbReference type="NCBI Taxonomy" id="6216"/>
    <lineage>
        <taxon>Eukaryota</taxon>
        <taxon>Metazoa</taxon>
        <taxon>Spiralia</taxon>
        <taxon>Lophotrochozoa</taxon>
        <taxon>Platyhelminthes</taxon>
        <taxon>Cestoda</taxon>
        <taxon>Eucestoda</taxon>
        <taxon>Cyclophyllidea</taxon>
        <taxon>Hymenolepididae</taxon>
        <taxon>Hymenolepis</taxon>
    </lineage>
</organism>
<dbReference type="AlphaFoldDB" id="A0A0R3SFQ0"/>
<evidence type="ECO:0000313" key="2">
    <source>
        <dbReference type="Proteomes" id="UP000274504"/>
    </source>
</evidence>
<proteinExistence type="predicted"/>
<evidence type="ECO:0000313" key="1">
    <source>
        <dbReference type="EMBL" id="VDL37279.1"/>
    </source>
</evidence>
<reference evidence="1 2" key="2">
    <citation type="submission" date="2018-11" db="EMBL/GenBank/DDBJ databases">
        <authorList>
            <consortium name="Pathogen Informatics"/>
        </authorList>
    </citation>
    <scope>NUCLEOTIDE SEQUENCE [LARGE SCALE GENOMIC DNA]</scope>
</reference>
<dbReference type="STRING" id="6216.A0A0R3SFQ0"/>
<accession>A0A0R3SFQ0</accession>
<gene>
    <name evidence="1" type="ORF">HDID_LOCUS3681</name>
</gene>
<sequence length="197" mass="22553">MSALYIQSAKWTSTQFKSNKGIAEIEFSTLESSLFFFFAKFECWKRCMFQLYNSVRLRESERRCALESLHYEELLLELESSRMRQKYENFEPIITAAIGGGGGYSTGISPAALAVSIPSSNDLVDLTGAYKNPLPNDLPMVFKHQFSEERQNNNWLSSNLGNCQTDGDWILPTRGKKFILHLIYLIKRNGKLIFVLK</sequence>
<dbReference type="WBParaSite" id="HDID_0000368301-mRNA-1">
    <property type="protein sequence ID" value="HDID_0000368301-mRNA-1"/>
    <property type="gene ID" value="HDID_0000368301"/>
</dbReference>
<evidence type="ECO:0000313" key="3">
    <source>
        <dbReference type="WBParaSite" id="HDID_0000368301-mRNA-1"/>
    </source>
</evidence>
<name>A0A0R3SFQ0_HYMDI</name>
<reference evidence="3" key="1">
    <citation type="submission" date="2017-02" db="UniProtKB">
        <authorList>
            <consortium name="WormBaseParasite"/>
        </authorList>
    </citation>
    <scope>IDENTIFICATION</scope>
</reference>
<dbReference type="EMBL" id="UYSG01001181">
    <property type="protein sequence ID" value="VDL37279.1"/>
    <property type="molecule type" value="Genomic_DNA"/>
</dbReference>